<evidence type="ECO:0000256" key="5">
    <source>
        <dbReference type="ARBA" id="ARBA00023136"/>
    </source>
</evidence>
<feature type="transmembrane region" description="Helical" evidence="6">
    <location>
        <begin position="79"/>
        <end position="96"/>
    </location>
</feature>
<dbReference type="PANTHER" id="PTHR30086:SF20">
    <property type="entry name" value="ARGININE EXPORTER PROTEIN ARGO-RELATED"/>
    <property type="match status" value="1"/>
</dbReference>
<keyword evidence="8" id="KW-1185">Reference proteome</keyword>
<sequence>MGQGLPAMTIWQPLATLILASLVVMGSPGPATISVTAVGAAFGFRRSLAYLSGIVLGAIAVLLAVAAGVVSMLMSQPRLAPVLIGLSAVYIVYLAVKIATAPPLSAENGQARTPSLAGGFLLAVANPKAYVAIAAVYAGSAFAGAPPIAEAALKIAVLTIMIVLIHTGWLIAGASFARLLHHPRVSRVVNILFAVVLLASAVMAVWGQWGR</sequence>
<protein>
    <submittedName>
        <fullName evidence="7">LysE family translocator</fullName>
    </submittedName>
</protein>
<keyword evidence="2" id="KW-1003">Cell membrane</keyword>
<evidence type="ECO:0000313" key="8">
    <source>
        <dbReference type="Proteomes" id="UP000298781"/>
    </source>
</evidence>
<comment type="subcellular location">
    <subcellularLocation>
        <location evidence="1">Cell membrane</location>
        <topology evidence="1">Multi-pass membrane protein</topology>
    </subcellularLocation>
</comment>
<accession>A0A4D7B451</accession>
<dbReference type="Proteomes" id="UP000298781">
    <property type="component" value="Chromosome"/>
</dbReference>
<name>A0A4D7B451_9HYPH</name>
<feature type="transmembrane region" description="Helical" evidence="6">
    <location>
        <begin position="116"/>
        <end position="139"/>
    </location>
</feature>
<dbReference type="AlphaFoldDB" id="A0A4D7B451"/>
<feature type="transmembrane region" description="Helical" evidence="6">
    <location>
        <begin position="48"/>
        <end position="73"/>
    </location>
</feature>
<evidence type="ECO:0000256" key="2">
    <source>
        <dbReference type="ARBA" id="ARBA00022475"/>
    </source>
</evidence>
<dbReference type="PANTHER" id="PTHR30086">
    <property type="entry name" value="ARGININE EXPORTER PROTEIN ARGO"/>
    <property type="match status" value="1"/>
</dbReference>
<dbReference type="GO" id="GO:0015171">
    <property type="term" value="F:amino acid transmembrane transporter activity"/>
    <property type="evidence" value="ECO:0007669"/>
    <property type="project" value="TreeGrafter"/>
</dbReference>
<reference evidence="7 8" key="1">
    <citation type="submission" date="2019-04" db="EMBL/GenBank/DDBJ databases">
        <title>Phreatobacter aquaticus sp. nov.</title>
        <authorList>
            <person name="Choi A."/>
        </authorList>
    </citation>
    <scope>NUCLEOTIDE SEQUENCE [LARGE SCALE GENOMIC DNA]</scope>
    <source>
        <strain evidence="7 8">KCTC 52518</strain>
    </source>
</reference>
<evidence type="ECO:0000313" key="7">
    <source>
        <dbReference type="EMBL" id="QCI62922.1"/>
    </source>
</evidence>
<evidence type="ECO:0000256" key="4">
    <source>
        <dbReference type="ARBA" id="ARBA00022989"/>
    </source>
</evidence>
<proteinExistence type="predicted"/>
<dbReference type="GO" id="GO:0005886">
    <property type="term" value="C:plasma membrane"/>
    <property type="evidence" value="ECO:0007669"/>
    <property type="project" value="UniProtKB-SubCell"/>
</dbReference>
<gene>
    <name evidence="7" type="ORF">E8M01_00870</name>
</gene>
<keyword evidence="5 6" id="KW-0472">Membrane</keyword>
<keyword evidence="4 6" id="KW-1133">Transmembrane helix</keyword>
<dbReference type="Pfam" id="PF01810">
    <property type="entry name" value="LysE"/>
    <property type="match status" value="1"/>
</dbReference>
<feature type="transmembrane region" description="Helical" evidence="6">
    <location>
        <begin position="14"/>
        <end position="41"/>
    </location>
</feature>
<organism evidence="7 8">
    <name type="scientific">Phreatobacter stygius</name>
    <dbReference type="NCBI Taxonomy" id="1940610"/>
    <lineage>
        <taxon>Bacteria</taxon>
        <taxon>Pseudomonadati</taxon>
        <taxon>Pseudomonadota</taxon>
        <taxon>Alphaproteobacteria</taxon>
        <taxon>Hyphomicrobiales</taxon>
        <taxon>Phreatobacteraceae</taxon>
        <taxon>Phreatobacter</taxon>
    </lineage>
</organism>
<dbReference type="InterPro" id="IPR001123">
    <property type="entry name" value="LeuE-type"/>
</dbReference>
<feature type="transmembrane region" description="Helical" evidence="6">
    <location>
        <begin position="188"/>
        <end position="209"/>
    </location>
</feature>
<evidence type="ECO:0000256" key="1">
    <source>
        <dbReference type="ARBA" id="ARBA00004651"/>
    </source>
</evidence>
<dbReference type="OrthoDB" id="9804822at2"/>
<evidence type="ECO:0000256" key="3">
    <source>
        <dbReference type="ARBA" id="ARBA00022692"/>
    </source>
</evidence>
<evidence type="ECO:0000256" key="6">
    <source>
        <dbReference type="SAM" id="Phobius"/>
    </source>
</evidence>
<feature type="transmembrane region" description="Helical" evidence="6">
    <location>
        <begin position="151"/>
        <end position="176"/>
    </location>
</feature>
<dbReference type="KEGG" id="pstg:E8M01_00870"/>
<keyword evidence="3 6" id="KW-0812">Transmembrane</keyword>
<dbReference type="EMBL" id="CP039690">
    <property type="protein sequence ID" value="QCI62922.1"/>
    <property type="molecule type" value="Genomic_DNA"/>
</dbReference>